<feature type="region of interest" description="Disordered" evidence="2">
    <location>
        <begin position="273"/>
        <end position="299"/>
    </location>
</feature>
<dbReference type="Pfam" id="PF17783">
    <property type="entry name" value="WHD_CvfB"/>
    <property type="match status" value="1"/>
</dbReference>
<feature type="domain" description="Conserved virulence factor B first S1" evidence="3">
    <location>
        <begin position="70"/>
        <end position="114"/>
    </location>
</feature>
<dbReference type="InterPro" id="IPR040764">
    <property type="entry name" value="CvfB_WH"/>
</dbReference>
<dbReference type="STRING" id="177437.HRM2_40480"/>
<evidence type="ECO:0008006" key="7">
    <source>
        <dbReference type="Google" id="ProtNLM"/>
    </source>
</evidence>
<dbReference type="HOGENOM" id="CLU_064885_1_0_7"/>
<dbReference type="InterPro" id="IPR014464">
    <property type="entry name" value="CvfB_fam"/>
</dbReference>
<dbReference type="InterPro" id="IPR039566">
    <property type="entry name" value="CvfB_S1_st"/>
</dbReference>
<dbReference type="PANTHER" id="PTHR37296">
    <property type="entry name" value="CONSERVED VIRULENCE FACTOR B"/>
    <property type="match status" value="1"/>
</dbReference>
<dbReference type="KEGG" id="dat:HRM2_40480"/>
<dbReference type="Gene3D" id="2.40.50.140">
    <property type="entry name" value="Nucleic acid-binding proteins"/>
    <property type="match status" value="1"/>
</dbReference>
<evidence type="ECO:0000313" key="5">
    <source>
        <dbReference type="EMBL" id="ACN17106.1"/>
    </source>
</evidence>
<proteinExistence type="inferred from homology"/>
<evidence type="ECO:0000256" key="2">
    <source>
        <dbReference type="SAM" id="MobiDB-lite"/>
    </source>
</evidence>
<dbReference type="EMBL" id="CP001087">
    <property type="protein sequence ID" value="ACN17106.1"/>
    <property type="molecule type" value="Genomic_DNA"/>
</dbReference>
<evidence type="ECO:0000259" key="3">
    <source>
        <dbReference type="Pfam" id="PF13509"/>
    </source>
</evidence>
<feature type="domain" description="Conserved virulence factor B first S1" evidence="3">
    <location>
        <begin position="4"/>
        <end position="62"/>
    </location>
</feature>
<keyword evidence="6" id="KW-1185">Reference proteome</keyword>
<dbReference type="AlphaFoldDB" id="C0QC89"/>
<gene>
    <name evidence="5" type="ordered locus">HRM2_40480</name>
</gene>
<reference evidence="5 6" key="1">
    <citation type="journal article" date="2009" name="Environ. Microbiol.">
        <title>Genome sequence of Desulfobacterium autotrophicum HRM2, a marine sulfate reducer oxidizing organic carbon completely to carbon dioxide.</title>
        <authorList>
            <person name="Strittmatter A.W."/>
            <person name="Liesegang H."/>
            <person name="Rabus R."/>
            <person name="Decker I."/>
            <person name="Amann J."/>
            <person name="Andres S."/>
            <person name="Henne A."/>
            <person name="Fricke W.F."/>
            <person name="Martinez-Arias R."/>
            <person name="Bartels D."/>
            <person name="Goesmann A."/>
            <person name="Krause L."/>
            <person name="Puehler A."/>
            <person name="Klenk H.P."/>
            <person name="Richter M."/>
            <person name="Schuler M."/>
            <person name="Gloeckner F.O."/>
            <person name="Meyerdierks A."/>
            <person name="Gottschalk G."/>
            <person name="Amann R."/>
        </authorList>
    </citation>
    <scope>NUCLEOTIDE SEQUENCE [LARGE SCALE GENOMIC DNA]</scope>
    <source>
        <strain evidence="6">ATCC 43914 / DSM 3382 / HRM2</strain>
    </source>
</reference>
<dbReference type="InterPro" id="IPR012340">
    <property type="entry name" value="NA-bd_OB-fold"/>
</dbReference>
<protein>
    <recommendedName>
        <fullName evidence="7">GntR family transcriptional regulator</fullName>
    </recommendedName>
</protein>
<dbReference type="PANTHER" id="PTHR37296:SF1">
    <property type="entry name" value="CONSERVED VIRULENCE FACTOR B"/>
    <property type="match status" value="1"/>
</dbReference>
<name>C0QC89_DESAH</name>
<dbReference type="RefSeq" id="WP_015905839.1">
    <property type="nucleotide sequence ID" value="NC_012108.1"/>
</dbReference>
<dbReference type="OrthoDB" id="9801597at2"/>
<dbReference type="PIRSF" id="PIRSF012524">
    <property type="entry name" value="YitL_S1"/>
    <property type="match status" value="1"/>
</dbReference>
<dbReference type="Pfam" id="PF13509">
    <property type="entry name" value="S1_2"/>
    <property type="match status" value="2"/>
</dbReference>
<evidence type="ECO:0000256" key="1">
    <source>
        <dbReference type="PIRNR" id="PIRNR012524"/>
    </source>
</evidence>
<evidence type="ECO:0000313" key="6">
    <source>
        <dbReference type="Proteomes" id="UP000000442"/>
    </source>
</evidence>
<sequence>MLIIGSYNELVVEREVDFGFYLNPKEDEVLLPAKYAPGGLAPGDTIRVFVYTDSEDRPVATTLTPLAVVGDFAGLTVKDVQEFGAFLDWGLEKDLLLPKSEMPKPVKPGDKVVVRACLDAATNRVYATANLSRFIDHNLEGLAPGDPVDLLVYHTSDLGIQALINNRYTGMLFHNETFEHLAVGDKTIGYIHHIKEDGKIDLLLKQPGYGSVTESSAKILEALEQENGFIPINDKSTPDAIKKRFAMSKKEFKRTIGGLYKNRTINITDTGISLVGPEDKPLDPPPEPSPWELATKKRS</sequence>
<dbReference type="Gene3D" id="1.10.10.10">
    <property type="entry name" value="Winged helix-like DNA-binding domain superfamily/Winged helix DNA-binding domain"/>
    <property type="match status" value="1"/>
</dbReference>
<accession>C0QC89</accession>
<dbReference type="eggNOG" id="COG2996">
    <property type="taxonomic scope" value="Bacteria"/>
</dbReference>
<evidence type="ECO:0000259" key="4">
    <source>
        <dbReference type="Pfam" id="PF17783"/>
    </source>
</evidence>
<dbReference type="InterPro" id="IPR036388">
    <property type="entry name" value="WH-like_DNA-bd_sf"/>
</dbReference>
<organism evidence="5 6">
    <name type="scientific">Desulforapulum autotrophicum (strain ATCC 43914 / DSM 3382 / VKM B-1955 / HRM2)</name>
    <name type="common">Desulfobacterium autotrophicum</name>
    <dbReference type="NCBI Taxonomy" id="177437"/>
    <lineage>
        <taxon>Bacteria</taxon>
        <taxon>Pseudomonadati</taxon>
        <taxon>Thermodesulfobacteriota</taxon>
        <taxon>Desulfobacteria</taxon>
        <taxon>Desulfobacterales</taxon>
        <taxon>Desulfobacteraceae</taxon>
        <taxon>Desulforapulum</taxon>
    </lineage>
</organism>
<dbReference type="Proteomes" id="UP000000442">
    <property type="component" value="Chromosome"/>
</dbReference>
<feature type="domain" description="Conserved virulence factor B-like winged helix" evidence="4">
    <location>
        <begin position="217"/>
        <end position="274"/>
    </location>
</feature>
<comment type="similarity">
    <text evidence="1">Belongs to the CvfB family.</text>
</comment>